<comment type="caution">
    <text evidence="1">The sequence shown here is derived from an EMBL/GenBank/DDBJ whole genome shotgun (WGS) entry which is preliminary data.</text>
</comment>
<evidence type="ECO:0000313" key="1">
    <source>
        <dbReference type="EMBL" id="KAI5677487.1"/>
    </source>
</evidence>
<reference evidence="2" key="1">
    <citation type="journal article" date="2023" name="Nat. Plants">
        <title>Single-cell RNA sequencing provides a high-resolution roadmap for understanding the multicellular compartmentation of specialized metabolism.</title>
        <authorList>
            <person name="Sun S."/>
            <person name="Shen X."/>
            <person name="Li Y."/>
            <person name="Li Y."/>
            <person name="Wang S."/>
            <person name="Li R."/>
            <person name="Zhang H."/>
            <person name="Shen G."/>
            <person name="Guo B."/>
            <person name="Wei J."/>
            <person name="Xu J."/>
            <person name="St-Pierre B."/>
            <person name="Chen S."/>
            <person name="Sun C."/>
        </authorList>
    </citation>
    <scope>NUCLEOTIDE SEQUENCE [LARGE SCALE GENOMIC DNA]</scope>
</reference>
<dbReference type="EMBL" id="CM044702">
    <property type="protein sequence ID" value="KAI5677487.1"/>
    <property type="molecule type" value="Genomic_DNA"/>
</dbReference>
<evidence type="ECO:0000313" key="2">
    <source>
        <dbReference type="Proteomes" id="UP001060085"/>
    </source>
</evidence>
<sequence>MSPLLRKQFMQCNKKTLSSVILTKLMLEPTRGFRAQLGSLRESRHVSAASTPEFKETRNATVGLDEQGSDPTTRSSSQYQSNTIRALDYQTTALPKLVNTGYKFLGHQPAAALIVATASVSLLLQISALFSTSAHAAVFCSSSTSSSASTCQQQLRFLLQLAARLQLLATCFAASLFNRPPQPPVSLGSVFFSVSCAAAAAFFPFYPIAAALRFLQFCGCFSSFFSFWMLLLVVRLSFLFSCGLAPFYFLWWATPFLTSFPLLPK</sequence>
<dbReference type="Proteomes" id="UP001060085">
    <property type="component" value="Linkage Group LG02"/>
</dbReference>
<protein>
    <submittedName>
        <fullName evidence="1">Uncharacterized protein</fullName>
    </submittedName>
</protein>
<proteinExistence type="predicted"/>
<organism evidence="1 2">
    <name type="scientific">Catharanthus roseus</name>
    <name type="common">Madagascar periwinkle</name>
    <name type="synonym">Vinca rosea</name>
    <dbReference type="NCBI Taxonomy" id="4058"/>
    <lineage>
        <taxon>Eukaryota</taxon>
        <taxon>Viridiplantae</taxon>
        <taxon>Streptophyta</taxon>
        <taxon>Embryophyta</taxon>
        <taxon>Tracheophyta</taxon>
        <taxon>Spermatophyta</taxon>
        <taxon>Magnoliopsida</taxon>
        <taxon>eudicotyledons</taxon>
        <taxon>Gunneridae</taxon>
        <taxon>Pentapetalae</taxon>
        <taxon>asterids</taxon>
        <taxon>lamiids</taxon>
        <taxon>Gentianales</taxon>
        <taxon>Apocynaceae</taxon>
        <taxon>Rauvolfioideae</taxon>
        <taxon>Vinceae</taxon>
        <taxon>Catharanthinae</taxon>
        <taxon>Catharanthus</taxon>
    </lineage>
</organism>
<keyword evidence="2" id="KW-1185">Reference proteome</keyword>
<name>A0ACC0BXZ6_CATRO</name>
<gene>
    <name evidence="1" type="ORF">M9H77_08437</name>
</gene>
<accession>A0ACC0BXZ6</accession>